<comment type="caution">
    <text evidence="3">The sequence shown here is derived from an EMBL/GenBank/DDBJ whole genome shotgun (WGS) entry which is preliminary data.</text>
</comment>
<protein>
    <submittedName>
        <fullName evidence="3">Inactive TPR repeat-containing thioredoxin TTL3-like</fullName>
    </submittedName>
</protein>
<dbReference type="InterPro" id="IPR019734">
    <property type="entry name" value="TPR_rpt"/>
</dbReference>
<gene>
    <name evidence="3" type="ORF">NC653_013251</name>
</gene>
<evidence type="ECO:0000256" key="1">
    <source>
        <dbReference type="PROSITE-ProRule" id="PRU00339"/>
    </source>
</evidence>
<dbReference type="SMART" id="SM00028">
    <property type="entry name" value="TPR"/>
    <property type="match status" value="7"/>
</dbReference>
<keyword evidence="1" id="KW-0802">TPR repeat</keyword>
<dbReference type="InterPro" id="IPR044534">
    <property type="entry name" value="TTL1-4"/>
</dbReference>
<sequence length="620" mass="67895">MGDISPEKKPAGCGLFSVVFGRRSFWPRRSTSTGSLPTVNAANFTRTPSTPKRRRSGSDEAAFLDNSPSVAEGQQKSITKAPMHPKIPPAQNQNYGKKLPEEATKISPDQGYANQNQGYSNQNAFVNQGRRVPKEAVGISGELESMITDHQKSKGSSTLVRASSSNVMLLGNLGNLRQGGGGGNTTSHSVLDYLPRTAREEVVTPNGKYPNSVMGNVVKKQNEEKPNVGAQPASGSLCRALSTRMDPEQLKMMGNEDYKNGNFAEALALYNAAISIDPNKASYRSNRSAALTALGKILEAVFECREAIRIEPHYHRAHHRLANLYLRLGEAEKAIYHYKHAGPEADHVDISKAKALQAHLNKCTEARKHRDWNTLIKETAATISAGADSAPQIFALQAEALIKLHRHQEAEEASMKCPNFDVDACTKFFGPIGNANLLVVRAQVHMALGSVYWANKAFNQRINRFDDASAALQRATRLDSNNKEANMVLRKAKAVAAARSNGNQLFKAARFYEACHAYSEGLEHDPYNSVLLCNRAACRSKLGQYEKAVEDCNAALTVRPGYSKARLRRADCNAKLEKWEVSVKDYEMLQNEAPGDDGVSRALMEAKSELKKQRGPDAAA</sequence>
<dbReference type="Proteomes" id="UP001164929">
    <property type="component" value="Chromosome 5"/>
</dbReference>
<organism evidence="3 4">
    <name type="scientific">Populus alba x Populus x berolinensis</name>
    <dbReference type="NCBI Taxonomy" id="444605"/>
    <lineage>
        <taxon>Eukaryota</taxon>
        <taxon>Viridiplantae</taxon>
        <taxon>Streptophyta</taxon>
        <taxon>Embryophyta</taxon>
        <taxon>Tracheophyta</taxon>
        <taxon>Spermatophyta</taxon>
        <taxon>Magnoliopsida</taxon>
        <taxon>eudicotyledons</taxon>
        <taxon>Gunneridae</taxon>
        <taxon>Pentapetalae</taxon>
        <taxon>rosids</taxon>
        <taxon>fabids</taxon>
        <taxon>Malpighiales</taxon>
        <taxon>Salicaceae</taxon>
        <taxon>Saliceae</taxon>
        <taxon>Populus</taxon>
    </lineage>
</organism>
<dbReference type="EMBL" id="JAQIZT010000005">
    <property type="protein sequence ID" value="KAJ6996587.1"/>
    <property type="molecule type" value="Genomic_DNA"/>
</dbReference>
<proteinExistence type="predicted"/>
<dbReference type="Pfam" id="PF00515">
    <property type="entry name" value="TPR_1"/>
    <property type="match status" value="1"/>
</dbReference>
<evidence type="ECO:0000313" key="3">
    <source>
        <dbReference type="EMBL" id="KAJ6996587.1"/>
    </source>
</evidence>
<feature type="compositionally biased region" description="Polar residues" evidence="2">
    <location>
        <begin position="29"/>
        <end position="44"/>
    </location>
</feature>
<keyword evidence="4" id="KW-1185">Reference proteome</keyword>
<dbReference type="InterPro" id="IPR011990">
    <property type="entry name" value="TPR-like_helical_dom_sf"/>
</dbReference>
<dbReference type="AlphaFoldDB" id="A0AAD6W2D4"/>
<feature type="compositionally biased region" description="Basic and acidic residues" evidence="2">
    <location>
        <begin position="604"/>
        <end position="620"/>
    </location>
</feature>
<feature type="region of interest" description="Disordered" evidence="2">
    <location>
        <begin position="592"/>
        <end position="620"/>
    </location>
</feature>
<dbReference type="PANTHER" id="PTHR46050">
    <property type="entry name" value="TPR REPEAT-CONTAINING THIOREDOXIN"/>
    <property type="match status" value="1"/>
</dbReference>
<feature type="repeat" description="TPR" evidence="1">
    <location>
        <begin position="247"/>
        <end position="280"/>
    </location>
</feature>
<accession>A0AAD6W2D4</accession>
<name>A0AAD6W2D4_9ROSI</name>
<dbReference type="SUPFAM" id="SSF48452">
    <property type="entry name" value="TPR-like"/>
    <property type="match status" value="2"/>
</dbReference>
<evidence type="ECO:0000313" key="4">
    <source>
        <dbReference type="Proteomes" id="UP001164929"/>
    </source>
</evidence>
<dbReference type="PROSITE" id="PS50005">
    <property type="entry name" value="TPR"/>
    <property type="match status" value="1"/>
</dbReference>
<feature type="compositionally biased region" description="Polar residues" evidence="2">
    <location>
        <begin position="66"/>
        <end position="78"/>
    </location>
</feature>
<reference evidence="3" key="1">
    <citation type="journal article" date="2023" name="Mol. Ecol. Resour.">
        <title>Chromosome-level genome assembly of a triploid poplar Populus alba 'Berolinensis'.</title>
        <authorList>
            <person name="Chen S."/>
            <person name="Yu Y."/>
            <person name="Wang X."/>
            <person name="Wang S."/>
            <person name="Zhang T."/>
            <person name="Zhou Y."/>
            <person name="He R."/>
            <person name="Meng N."/>
            <person name="Wang Y."/>
            <person name="Liu W."/>
            <person name="Liu Z."/>
            <person name="Liu J."/>
            <person name="Guo Q."/>
            <person name="Huang H."/>
            <person name="Sederoff R.R."/>
            <person name="Wang G."/>
            <person name="Qu G."/>
            <person name="Chen S."/>
        </authorList>
    </citation>
    <scope>NUCLEOTIDE SEQUENCE</scope>
    <source>
        <strain evidence="3">SC-2020</strain>
    </source>
</reference>
<evidence type="ECO:0000256" key="2">
    <source>
        <dbReference type="SAM" id="MobiDB-lite"/>
    </source>
</evidence>
<dbReference type="Gene3D" id="1.25.40.10">
    <property type="entry name" value="Tetratricopeptide repeat domain"/>
    <property type="match status" value="1"/>
</dbReference>
<feature type="region of interest" description="Disordered" evidence="2">
    <location>
        <begin position="27"/>
        <end position="95"/>
    </location>
</feature>
<dbReference type="GO" id="GO:0005737">
    <property type="term" value="C:cytoplasm"/>
    <property type="evidence" value="ECO:0007669"/>
    <property type="project" value="TreeGrafter"/>
</dbReference>
<dbReference type="Pfam" id="PF13414">
    <property type="entry name" value="TPR_11"/>
    <property type="match status" value="1"/>
</dbReference>
<dbReference type="PANTHER" id="PTHR46050:SF7">
    <property type="entry name" value="TETRATRICOPEPTIDE REPEAT (TPR)-LIKE SUPERFAMILY PROTEIN"/>
    <property type="match status" value="1"/>
</dbReference>